<dbReference type="RefSeq" id="WP_041426093.1">
    <property type="nucleotide sequence ID" value="NZ_CP007389.1"/>
</dbReference>
<gene>
    <name evidence="1" type="ORF">BW47_07785</name>
</gene>
<organism evidence="1 2">
    <name type="scientific">Thermosipho melanesiensis</name>
    <dbReference type="NCBI Taxonomy" id="46541"/>
    <lineage>
        <taxon>Bacteria</taxon>
        <taxon>Thermotogati</taxon>
        <taxon>Thermotogota</taxon>
        <taxon>Thermotogae</taxon>
        <taxon>Thermotogales</taxon>
        <taxon>Fervidobacteriaceae</taxon>
        <taxon>Thermosipho</taxon>
    </lineage>
</organism>
<proteinExistence type="predicted"/>
<reference evidence="1 2" key="1">
    <citation type="submission" date="2014-02" db="EMBL/GenBank/DDBJ databases">
        <title>Diversity of Thermotogales isolates from hydrothermal vents.</title>
        <authorList>
            <person name="Haverkamp T.H.A."/>
            <person name="Lossouarn J."/>
            <person name="Geslin C."/>
            <person name="Nesbo C.L."/>
        </authorList>
    </citation>
    <scope>NUCLEOTIDE SEQUENCE [LARGE SCALE GENOMIC DNA]</scope>
    <source>
        <strain evidence="1 2">431</strain>
    </source>
</reference>
<evidence type="ECO:0000313" key="2">
    <source>
        <dbReference type="Proteomes" id="UP000185490"/>
    </source>
</evidence>
<name>A0ABM6GHB8_9BACT</name>
<accession>A0ABM6GHB8</accession>
<evidence type="ECO:0000313" key="1">
    <source>
        <dbReference type="EMBL" id="APT74914.1"/>
    </source>
</evidence>
<protein>
    <submittedName>
        <fullName evidence="1">Uncharacterized protein</fullName>
    </submittedName>
</protein>
<sequence>MKLTITKEKRKQIKQLCKNYLLGIKTVVSFDLNGYHFSVIGYPTGITIDISRRIITFANEKIPDTIYDSEYLIHVVLYTLKFLAKRFIEVK</sequence>
<dbReference type="Proteomes" id="UP000185490">
    <property type="component" value="Chromosome"/>
</dbReference>
<keyword evidence="2" id="KW-1185">Reference proteome</keyword>
<dbReference type="EMBL" id="CP007389">
    <property type="protein sequence ID" value="APT74914.1"/>
    <property type="molecule type" value="Genomic_DNA"/>
</dbReference>